<feature type="compositionally biased region" description="Pro residues" evidence="1">
    <location>
        <begin position="475"/>
        <end position="485"/>
    </location>
</feature>
<dbReference type="Gene3D" id="3.40.190.10">
    <property type="entry name" value="Periplasmic binding protein-like II"/>
    <property type="match status" value="2"/>
</dbReference>
<comment type="caution">
    <text evidence="3">The sequence shown here is derived from an EMBL/GenBank/DDBJ whole genome shotgun (WGS) entry which is preliminary data.</text>
</comment>
<evidence type="ECO:0000256" key="2">
    <source>
        <dbReference type="SAM" id="Phobius"/>
    </source>
</evidence>
<dbReference type="AlphaFoldDB" id="A0A9N8RT19"/>
<keyword evidence="2" id="KW-0812">Transmembrane</keyword>
<name>A0A9N8RT19_9BURK</name>
<keyword evidence="4" id="KW-1185">Reference proteome</keyword>
<evidence type="ECO:0008006" key="5">
    <source>
        <dbReference type="Google" id="ProtNLM"/>
    </source>
</evidence>
<dbReference type="RefSeq" id="WP_228874492.1">
    <property type="nucleotide sequence ID" value="NZ_CAJQZC010000001.1"/>
</dbReference>
<sequence length="485" mass="52644">MKFSSGRPGPTDRKAPRLVARFVAISWRDLAVTFGPILLISAAAIYLAVRLIQPAPPSTLTISTGPEGSSFWNAAQKYKAILARNRITLNVLPSEGSLDNLKRLSDPNSKVDVAFVQDGIAPPSAINGLMSLGSVSYVPVAVFYHGPFVRRLSEFKGLRIAVGAEGSGTHELSLALLKANGIEPGGSTKLLPLSGDDAAQALIDGKVDAAFLTGDSAQPPTMGKLNRTPNVQFFDFTQSDAYTRRFPYLTAVTFPMGSFDLGRNLPAQDIHTVAPTTELVARDSLHPALSDLLIEAAREVHGRANILQRAGEFPAPLAHDFPISDDAARYYKSGKSFLYRTLPFWLASLADRLIVLLVPIIVVLIPGLRLVPSLYAWRVKSRIYRWYGTLIAIERESMGETSPKERKALIARLDAIEDAVNGLKMPLAYADQFYVLREHIGFVRSRLEHPLETAAEEPAAAHDASGDEPHDDSAAPPPPKPTQTA</sequence>
<protein>
    <recommendedName>
        <fullName evidence="5">C4-dicarboxylate ABC transporter substrate-binding protein</fullName>
    </recommendedName>
</protein>
<feature type="region of interest" description="Disordered" evidence="1">
    <location>
        <begin position="453"/>
        <end position="485"/>
    </location>
</feature>
<keyword evidence="2" id="KW-1133">Transmembrane helix</keyword>
<reference evidence="3" key="1">
    <citation type="submission" date="2021-04" db="EMBL/GenBank/DDBJ databases">
        <authorList>
            <person name="Vanwijnsberghe S."/>
        </authorList>
    </citation>
    <scope>NUCLEOTIDE SEQUENCE</scope>
    <source>
        <strain evidence="3">LMG 31841</strain>
    </source>
</reference>
<proteinExistence type="predicted"/>
<dbReference type="EMBL" id="CAJQZC010000001">
    <property type="protein sequence ID" value="CAG4887401.1"/>
    <property type="molecule type" value="Genomic_DNA"/>
</dbReference>
<dbReference type="Proteomes" id="UP000789704">
    <property type="component" value="Unassembled WGS sequence"/>
</dbReference>
<dbReference type="PANTHER" id="PTHR42941">
    <property type="entry name" value="SLL1037 PROTEIN"/>
    <property type="match status" value="1"/>
</dbReference>
<feature type="transmembrane region" description="Helical" evidence="2">
    <location>
        <begin position="353"/>
        <end position="377"/>
    </location>
</feature>
<feature type="transmembrane region" description="Helical" evidence="2">
    <location>
        <begin position="30"/>
        <end position="49"/>
    </location>
</feature>
<evidence type="ECO:0000256" key="1">
    <source>
        <dbReference type="SAM" id="MobiDB-lite"/>
    </source>
</evidence>
<evidence type="ECO:0000313" key="3">
    <source>
        <dbReference type="EMBL" id="CAG4887401.1"/>
    </source>
</evidence>
<accession>A0A9N8RT19</accession>
<feature type="compositionally biased region" description="Low complexity" evidence="1">
    <location>
        <begin position="453"/>
        <end position="463"/>
    </location>
</feature>
<dbReference type="PANTHER" id="PTHR42941:SF1">
    <property type="entry name" value="SLL1037 PROTEIN"/>
    <property type="match status" value="1"/>
</dbReference>
<dbReference type="Pfam" id="PF16868">
    <property type="entry name" value="NMT1_3"/>
    <property type="match status" value="1"/>
</dbReference>
<gene>
    <name evidence="3" type="ORF">LMG31841_00425</name>
</gene>
<keyword evidence="2" id="KW-0472">Membrane</keyword>
<organism evidence="3 4">
    <name type="scientific">Paraburkholderia saeva</name>
    <dbReference type="NCBI Taxonomy" id="2777537"/>
    <lineage>
        <taxon>Bacteria</taxon>
        <taxon>Pseudomonadati</taxon>
        <taxon>Pseudomonadota</taxon>
        <taxon>Betaproteobacteria</taxon>
        <taxon>Burkholderiales</taxon>
        <taxon>Burkholderiaceae</taxon>
        <taxon>Paraburkholderia</taxon>
    </lineage>
</organism>
<feature type="compositionally biased region" description="Basic and acidic residues" evidence="1">
    <location>
        <begin position="464"/>
        <end position="473"/>
    </location>
</feature>
<dbReference type="InterPro" id="IPR011852">
    <property type="entry name" value="TRAP_TAXI"/>
</dbReference>
<evidence type="ECO:0000313" key="4">
    <source>
        <dbReference type="Proteomes" id="UP000789704"/>
    </source>
</evidence>
<dbReference type="SUPFAM" id="SSF53850">
    <property type="entry name" value="Periplasmic binding protein-like II"/>
    <property type="match status" value="1"/>
</dbReference>